<protein>
    <submittedName>
        <fullName evidence="1">Uncharacterized protein</fullName>
    </submittedName>
</protein>
<sequence>MDEVVFLDGDFAIIKSDRVFAGGFNCYKAKAKGSSDFVKINGEMSWFSSFEAAKCWMDERPKGCPAPLLNDIR</sequence>
<evidence type="ECO:0000313" key="1">
    <source>
        <dbReference type="EMBL" id="QJA77807.1"/>
    </source>
</evidence>
<gene>
    <name evidence="1" type="ORF">MM415A01210_0016</name>
</gene>
<proteinExistence type="predicted"/>
<dbReference type="AlphaFoldDB" id="A0A6M3K7P9"/>
<accession>A0A6M3K7P9</accession>
<dbReference type="EMBL" id="MT142303">
    <property type="protein sequence ID" value="QJA77807.1"/>
    <property type="molecule type" value="Genomic_DNA"/>
</dbReference>
<organism evidence="1">
    <name type="scientific">viral metagenome</name>
    <dbReference type="NCBI Taxonomy" id="1070528"/>
    <lineage>
        <taxon>unclassified sequences</taxon>
        <taxon>metagenomes</taxon>
        <taxon>organismal metagenomes</taxon>
    </lineage>
</organism>
<name>A0A6M3K7P9_9ZZZZ</name>
<reference evidence="1" key="1">
    <citation type="submission" date="2020-03" db="EMBL/GenBank/DDBJ databases">
        <title>The deep terrestrial virosphere.</title>
        <authorList>
            <person name="Holmfeldt K."/>
            <person name="Nilsson E."/>
            <person name="Simone D."/>
            <person name="Lopez-Fernandez M."/>
            <person name="Wu X."/>
            <person name="de Brujin I."/>
            <person name="Lundin D."/>
            <person name="Andersson A."/>
            <person name="Bertilsson S."/>
            <person name="Dopson M."/>
        </authorList>
    </citation>
    <scope>NUCLEOTIDE SEQUENCE</scope>
    <source>
        <strain evidence="1">MM415A01210</strain>
    </source>
</reference>